<name>A0A3N4IH88_ASCIM</name>
<dbReference type="Proteomes" id="UP000275078">
    <property type="component" value="Unassembled WGS sequence"/>
</dbReference>
<reference evidence="1 2" key="1">
    <citation type="journal article" date="2018" name="Nat. Ecol. Evol.">
        <title>Pezizomycetes genomes reveal the molecular basis of ectomycorrhizal truffle lifestyle.</title>
        <authorList>
            <person name="Murat C."/>
            <person name="Payen T."/>
            <person name="Noel B."/>
            <person name="Kuo A."/>
            <person name="Morin E."/>
            <person name="Chen J."/>
            <person name="Kohler A."/>
            <person name="Krizsan K."/>
            <person name="Balestrini R."/>
            <person name="Da Silva C."/>
            <person name="Montanini B."/>
            <person name="Hainaut M."/>
            <person name="Levati E."/>
            <person name="Barry K.W."/>
            <person name="Belfiori B."/>
            <person name="Cichocki N."/>
            <person name="Clum A."/>
            <person name="Dockter R.B."/>
            <person name="Fauchery L."/>
            <person name="Guy J."/>
            <person name="Iotti M."/>
            <person name="Le Tacon F."/>
            <person name="Lindquist E.A."/>
            <person name="Lipzen A."/>
            <person name="Malagnac F."/>
            <person name="Mello A."/>
            <person name="Molinier V."/>
            <person name="Miyauchi S."/>
            <person name="Poulain J."/>
            <person name="Riccioni C."/>
            <person name="Rubini A."/>
            <person name="Sitrit Y."/>
            <person name="Splivallo R."/>
            <person name="Traeger S."/>
            <person name="Wang M."/>
            <person name="Zifcakova L."/>
            <person name="Wipf D."/>
            <person name="Zambonelli A."/>
            <person name="Paolocci F."/>
            <person name="Nowrousian M."/>
            <person name="Ottonello S."/>
            <person name="Baldrian P."/>
            <person name="Spatafora J.W."/>
            <person name="Henrissat B."/>
            <person name="Nagy L.G."/>
            <person name="Aury J.M."/>
            <person name="Wincker P."/>
            <person name="Grigoriev I.V."/>
            <person name="Bonfante P."/>
            <person name="Martin F.M."/>
        </authorList>
    </citation>
    <scope>NUCLEOTIDE SEQUENCE [LARGE SCALE GENOMIC DNA]</scope>
    <source>
        <strain evidence="1 2">RN42</strain>
    </source>
</reference>
<accession>A0A3N4IH88</accession>
<evidence type="ECO:0000313" key="1">
    <source>
        <dbReference type="EMBL" id="RPA85513.1"/>
    </source>
</evidence>
<sequence>MIQLPYDLRYLIITHLTQDTDLLLRSETVSSPRSNGRSSGPRTPDIFRTLRSLHLTDRTFHSILLTNPHSLRLYQSHARNTFEFPYAFHLLNMWRPHGLTDFARRQLKRYTRFTNPRPLFLGDVDRTLSPTPTHIGPAELRRLHTDRTKLLDTVTWVRQTFGYGDGRLEKLDLLRGYYIALSLARHFVPLPLDLRTTDLKPKQWRSSVGRETCSNQGVFNHLAYLKLPSYDFALLSRTFKDPSARDAFKTYQTPFDLNSWRKDFGAFENVVPLRRKTSVHPQLPNLGGEVEGSNAFYWVRPFRASRLGGRYESGWEEERILLPARIVHALEKAVEGKEEVLWEGEGPWVEVMVPEIMTGGVSNVGSGSGSMVNGVVNGVQGLSIKPAQGGL</sequence>
<protein>
    <submittedName>
        <fullName evidence="1">Uncharacterized protein</fullName>
    </submittedName>
</protein>
<evidence type="ECO:0000313" key="2">
    <source>
        <dbReference type="Proteomes" id="UP000275078"/>
    </source>
</evidence>
<gene>
    <name evidence="1" type="ORF">BJ508DRAFT_177529</name>
</gene>
<dbReference type="AlphaFoldDB" id="A0A3N4IH88"/>
<keyword evidence="2" id="KW-1185">Reference proteome</keyword>
<organism evidence="1 2">
    <name type="scientific">Ascobolus immersus RN42</name>
    <dbReference type="NCBI Taxonomy" id="1160509"/>
    <lineage>
        <taxon>Eukaryota</taxon>
        <taxon>Fungi</taxon>
        <taxon>Dikarya</taxon>
        <taxon>Ascomycota</taxon>
        <taxon>Pezizomycotina</taxon>
        <taxon>Pezizomycetes</taxon>
        <taxon>Pezizales</taxon>
        <taxon>Ascobolaceae</taxon>
        <taxon>Ascobolus</taxon>
    </lineage>
</organism>
<dbReference type="EMBL" id="ML119653">
    <property type="protein sequence ID" value="RPA85513.1"/>
    <property type="molecule type" value="Genomic_DNA"/>
</dbReference>
<proteinExistence type="predicted"/>